<organism evidence="1 2">
    <name type="scientific">Leifsonia kafniensis</name>
    <dbReference type="NCBI Taxonomy" id="475957"/>
    <lineage>
        <taxon>Bacteria</taxon>
        <taxon>Bacillati</taxon>
        <taxon>Actinomycetota</taxon>
        <taxon>Actinomycetes</taxon>
        <taxon>Micrococcales</taxon>
        <taxon>Microbacteriaceae</taxon>
        <taxon>Leifsonia</taxon>
    </lineage>
</organism>
<evidence type="ECO:0000313" key="1">
    <source>
        <dbReference type="EMBL" id="GAA3882531.1"/>
    </source>
</evidence>
<proteinExistence type="predicted"/>
<accession>A0ABP7KQ36</accession>
<protein>
    <submittedName>
        <fullName evidence="1">Uncharacterized protein</fullName>
    </submittedName>
</protein>
<sequence>MHCSFAEMLDGSNVENTLGAVPADDEEVRNVGEGCELAPEIYLKWLPANCSDIAVEVQNFQRYLLESGLELDMLGRT</sequence>
<dbReference type="EMBL" id="BAABCN010000007">
    <property type="protein sequence ID" value="GAA3882531.1"/>
    <property type="molecule type" value="Genomic_DNA"/>
</dbReference>
<name>A0ABP7KQ36_9MICO</name>
<keyword evidence="2" id="KW-1185">Reference proteome</keyword>
<evidence type="ECO:0000313" key="2">
    <source>
        <dbReference type="Proteomes" id="UP001501803"/>
    </source>
</evidence>
<dbReference type="Proteomes" id="UP001501803">
    <property type="component" value="Unassembled WGS sequence"/>
</dbReference>
<reference evidence="2" key="1">
    <citation type="journal article" date="2019" name="Int. J. Syst. Evol. Microbiol.">
        <title>The Global Catalogue of Microorganisms (GCM) 10K type strain sequencing project: providing services to taxonomists for standard genome sequencing and annotation.</title>
        <authorList>
            <consortium name="The Broad Institute Genomics Platform"/>
            <consortium name="The Broad Institute Genome Sequencing Center for Infectious Disease"/>
            <person name="Wu L."/>
            <person name="Ma J."/>
        </authorList>
    </citation>
    <scope>NUCLEOTIDE SEQUENCE [LARGE SCALE GENOMIC DNA]</scope>
    <source>
        <strain evidence="2">JCM 17021</strain>
    </source>
</reference>
<gene>
    <name evidence="1" type="ORF">GCM10022381_26000</name>
</gene>
<comment type="caution">
    <text evidence="1">The sequence shown here is derived from an EMBL/GenBank/DDBJ whole genome shotgun (WGS) entry which is preliminary data.</text>
</comment>